<proteinExistence type="predicted"/>
<dbReference type="EMBL" id="JARIHO010000025">
    <property type="protein sequence ID" value="KAJ7342440.1"/>
    <property type="molecule type" value="Genomic_DNA"/>
</dbReference>
<gene>
    <name evidence="3" type="ORF">DFH08DRAFT_938354</name>
</gene>
<evidence type="ECO:0000313" key="3">
    <source>
        <dbReference type="EMBL" id="KAJ7342440.1"/>
    </source>
</evidence>
<organism evidence="3 4">
    <name type="scientific">Mycena albidolilacea</name>
    <dbReference type="NCBI Taxonomy" id="1033008"/>
    <lineage>
        <taxon>Eukaryota</taxon>
        <taxon>Fungi</taxon>
        <taxon>Dikarya</taxon>
        <taxon>Basidiomycota</taxon>
        <taxon>Agaricomycotina</taxon>
        <taxon>Agaricomycetes</taxon>
        <taxon>Agaricomycetidae</taxon>
        <taxon>Agaricales</taxon>
        <taxon>Marasmiineae</taxon>
        <taxon>Mycenaceae</taxon>
        <taxon>Mycena</taxon>
    </lineage>
</organism>
<sequence>MPQETLQLPSFRELTAALRCEEWDPITGVSANDPPAVDGHRAGRAPLPGLNIPSGAFASASTSSKAGTEKRRYNDADADSLLMLGRPYPNSQASSSSSPMSPASTSAHTPSISAPIFPHHSLDQNRLTLPAETPPTPQYPYAQKPQQIQQPYTYKFARTKFALGGEPQKKQRLSCFFCRQRKIACSRQEQAPGEDGEGEAEPCTQCTRRHLQCRYPAVSWRGQHRMRAVRTGLGADSNPASPVSSNLLAHQYSKNPEPTEYPFPVRG</sequence>
<evidence type="ECO:0000256" key="1">
    <source>
        <dbReference type="SAM" id="MobiDB-lite"/>
    </source>
</evidence>
<dbReference type="SMART" id="SM00066">
    <property type="entry name" value="GAL4"/>
    <property type="match status" value="1"/>
</dbReference>
<dbReference type="Gene3D" id="4.10.240.10">
    <property type="entry name" value="Zn(2)-C6 fungal-type DNA-binding domain"/>
    <property type="match status" value="1"/>
</dbReference>
<keyword evidence="4" id="KW-1185">Reference proteome</keyword>
<dbReference type="GO" id="GO:0008270">
    <property type="term" value="F:zinc ion binding"/>
    <property type="evidence" value="ECO:0007669"/>
    <property type="project" value="InterPro"/>
</dbReference>
<dbReference type="AlphaFoldDB" id="A0AAD7ENS8"/>
<dbReference type="SUPFAM" id="SSF57701">
    <property type="entry name" value="Zn2/Cys6 DNA-binding domain"/>
    <property type="match status" value="1"/>
</dbReference>
<dbReference type="Proteomes" id="UP001218218">
    <property type="component" value="Unassembled WGS sequence"/>
</dbReference>
<reference evidence="3" key="1">
    <citation type="submission" date="2023-03" db="EMBL/GenBank/DDBJ databases">
        <title>Massive genome expansion in bonnet fungi (Mycena s.s.) driven by repeated elements and novel gene families across ecological guilds.</title>
        <authorList>
            <consortium name="Lawrence Berkeley National Laboratory"/>
            <person name="Harder C.B."/>
            <person name="Miyauchi S."/>
            <person name="Viragh M."/>
            <person name="Kuo A."/>
            <person name="Thoen E."/>
            <person name="Andreopoulos B."/>
            <person name="Lu D."/>
            <person name="Skrede I."/>
            <person name="Drula E."/>
            <person name="Henrissat B."/>
            <person name="Morin E."/>
            <person name="Kohler A."/>
            <person name="Barry K."/>
            <person name="LaButti K."/>
            <person name="Morin E."/>
            <person name="Salamov A."/>
            <person name="Lipzen A."/>
            <person name="Mereny Z."/>
            <person name="Hegedus B."/>
            <person name="Baldrian P."/>
            <person name="Stursova M."/>
            <person name="Weitz H."/>
            <person name="Taylor A."/>
            <person name="Grigoriev I.V."/>
            <person name="Nagy L.G."/>
            <person name="Martin F."/>
            <person name="Kauserud H."/>
        </authorList>
    </citation>
    <scope>NUCLEOTIDE SEQUENCE</scope>
    <source>
        <strain evidence="3">CBHHK002</strain>
    </source>
</reference>
<feature type="domain" description="Zn(2)-C6 fungal-type" evidence="2">
    <location>
        <begin position="174"/>
        <end position="215"/>
    </location>
</feature>
<dbReference type="InterPro" id="IPR036864">
    <property type="entry name" value="Zn2-C6_fun-type_DNA-bd_sf"/>
</dbReference>
<feature type="region of interest" description="Disordered" evidence="1">
    <location>
        <begin position="26"/>
        <end position="147"/>
    </location>
</feature>
<dbReference type="InterPro" id="IPR001138">
    <property type="entry name" value="Zn2Cys6_DnaBD"/>
</dbReference>
<comment type="caution">
    <text evidence="3">The sequence shown here is derived from an EMBL/GenBank/DDBJ whole genome shotgun (WGS) entry which is preliminary data.</text>
</comment>
<feature type="compositionally biased region" description="Polar residues" evidence="1">
    <location>
        <begin position="238"/>
        <end position="256"/>
    </location>
</feature>
<feature type="compositionally biased region" description="Low complexity" evidence="1">
    <location>
        <begin position="91"/>
        <end position="115"/>
    </location>
</feature>
<evidence type="ECO:0000313" key="4">
    <source>
        <dbReference type="Proteomes" id="UP001218218"/>
    </source>
</evidence>
<accession>A0AAD7ENS8</accession>
<protein>
    <recommendedName>
        <fullName evidence="2">Zn(2)-C6 fungal-type domain-containing protein</fullName>
    </recommendedName>
</protein>
<feature type="region of interest" description="Disordered" evidence="1">
    <location>
        <begin position="232"/>
        <end position="267"/>
    </location>
</feature>
<dbReference type="CDD" id="cd00067">
    <property type="entry name" value="GAL4"/>
    <property type="match status" value="1"/>
</dbReference>
<name>A0AAD7ENS8_9AGAR</name>
<dbReference type="GO" id="GO:0000981">
    <property type="term" value="F:DNA-binding transcription factor activity, RNA polymerase II-specific"/>
    <property type="evidence" value="ECO:0007669"/>
    <property type="project" value="InterPro"/>
</dbReference>
<dbReference type="PROSITE" id="PS50048">
    <property type="entry name" value="ZN2_CY6_FUNGAL_2"/>
    <property type="match status" value="1"/>
</dbReference>
<evidence type="ECO:0000259" key="2">
    <source>
        <dbReference type="PROSITE" id="PS50048"/>
    </source>
</evidence>